<evidence type="ECO:0000313" key="3">
    <source>
        <dbReference type="EMBL" id="RYC03785.1"/>
    </source>
</evidence>
<name>A0A4Q2SEL7_9ACTN</name>
<dbReference type="Proteomes" id="UP000293291">
    <property type="component" value="Unassembled WGS sequence"/>
</dbReference>
<dbReference type="OrthoDB" id="9814648at2"/>
<dbReference type="AlphaFoldDB" id="A0A4Q2SEL7"/>
<dbReference type="InterPro" id="IPR016181">
    <property type="entry name" value="Acyl_CoA_acyltransferase"/>
</dbReference>
<evidence type="ECO:0000259" key="2">
    <source>
        <dbReference type="PROSITE" id="PS51186"/>
    </source>
</evidence>
<gene>
    <name evidence="3" type="ORF">EUA07_04330</name>
</gene>
<organism evidence="3 4">
    <name type="scientific">Nocardioides ganghwensis</name>
    <dbReference type="NCBI Taxonomy" id="252230"/>
    <lineage>
        <taxon>Bacteria</taxon>
        <taxon>Bacillati</taxon>
        <taxon>Actinomycetota</taxon>
        <taxon>Actinomycetes</taxon>
        <taxon>Propionibacteriales</taxon>
        <taxon>Nocardioidaceae</taxon>
        <taxon>Nocardioides</taxon>
    </lineage>
</organism>
<accession>A0A4Q2SEL7</accession>
<dbReference type="Gene3D" id="3.40.630.30">
    <property type="match status" value="1"/>
</dbReference>
<keyword evidence="3" id="KW-0808">Transferase</keyword>
<sequence length="245" mass="26445">MVTVCDERVELVGEVAPGESWAAAAARIAAPLGAAPVAEDLSGDTLAFVVDPDQRIDLRAMARGDLPLLGRWLAAAHVRRWWHTGGEPTPDRVAATYGPRIDGITPTRMWVVEVNGRSIGFVQDYRIRDHPAFALLTPDPDAIGLDYAIGEPEWAGRGLGARILWTWMVGAARRFLDAEEFFAAPDHRNAASLRILDKVGFTRGTWFDEPTRAGSVATVVGCRLDVRRVLGGAHRAEPGPAPGGP</sequence>
<dbReference type="GO" id="GO:0046677">
    <property type="term" value="P:response to antibiotic"/>
    <property type="evidence" value="ECO:0007669"/>
    <property type="project" value="UniProtKB-KW"/>
</dbReference>
<dbReference type="PANTHER" id="PTHR31438:SF1">
    <property type="entry name" value="LYSINE N-ACYLTRANSFERASE C17G9.06C-RELATED"/>
    <property type="match status" value="1"/>
</dbReference>
<keyword evidence="4" id="KW-1185">Reference proteome</keyword>
<dbReference type="GO" id="GO:0016410">
    <property type="term" value="F:N-acyltransferase activity"/>
    <property type="evidence" value="ECO:0007669"/>
    <property type="project" value="TreeGrafter"/>
</dbReference>
<evidence type="ECO:0000256" key="1">
    <source>
        <dbReference type="ARBA" id="ARBA00023251"/>
    </source>
</evidence>
<dbReference type="SUPFAM" id="SSF55729">
    <property type="entry name" value="Acyl-CoA N-acyltransferases (Nat)"/>
    <property type="match status" value="1"/>
</dbReference>
<comment type="caution">
    <text evidence="3">The sequence shown here is derived from an EMBL/GenBank/DDBJ whole genome shotgun (WGS) entry which is preliminary data.</text>
</comment>
<dbReference type="PROSITE" id="PS51186">
    <property type="entry name" value="GNAT"/>
    <property type="match status" value="1"/>
</dbReference>
<reference evidence="3 4" key="1">
    <citation type="submission" date="2019-01" db="EMBL/GenBank/DDBJ databases">
        <title>Novel species of Nocardioides.</title>
        <authorList>
            <person name="Liu Q."/>
            <person name="Xin Y.-H."/>
        </authorList>
    </citation>
    <scope>NUCLEOTIDE SEQUENCE [LARGE SCALE GENOMIC DNA]</scope>
    <source>
        <strain evidence="3 4">CGMCC 4.6875</strain>
    </source>
</reference>
<feature type="domain" description="N-acetyltransferase" evidence="2">
    <location>
        <begin position="56"/>
        <end position="225"/>
    </location>
</feature>
<dbReference type="EMBL" id="SDWU01000004">
    <property type="protein sequence ID" value="RYC03785.1"/>
    <property type="molecule type" value="Genomic_DNA"/>
</dbReference>
<evidence type="ECO:0000313" key="4">
    <source>
        <dbReference type="Proteomes" id="UP000293291"/>
    </source>
</evidence>
<dbReference type="Pfam" id="PF13523">
    <property type="entry name" value="Acetyltransf_8"/>
    <property type="match status" value="1"/>
</dbReference>
<protein>
    <submittedName>
        <fullName evidence="3">GNAT family N-acetyltransferase</fullName>
    </submittedName>
</protein>
<keyword evidence="1" id="KW-0046">Antibiotic resistance</keyword>
<dbReference type="PANTHER" id="PTHR31438">
    <property type="entry name" value="LYSINE N-ACYLTRANSFERASE C17G9.06C-RELATED"/>
    <property type="match status" value="1"/>
</dbReference>
<proteinExistence type="predicted"/>
<dbReference type="InterPro" id="IPR000182">
    <property type="entry name" value="GNAT_dom"/>
</dbReference>